<evidence type="ECO:0000313" key="2">
    <source>
        <dbReference type="EMBL" id="MEN2745563.1"/>
    </source>
</evidence>
<proteinExistence type="predicted"/>
<evidence type="ECO:0008006" key="4">
    <source>
        <dbReference type="Google" id="ProtNLM"/>
    </source>
</evidence>
<gene>
    <name evidence="2" type="ORF">ABCQ75_13610</name>
</gene>
<sequence length="194" mass="19248">MPDTPVTATARVFRPVLLRSAVAIAFGAVTVFWGQPTASAAAWLLAGYFVGLAAAQAWQLREEGRWADPSARPAPAARSIASAAFGLAAAIGLALGTLPHVTGVAVGAAAAFALTGASDLYRGLAGRRMSPLARDAVITGVVHLGAAGLVPFFAPLGAHALLGVAGGAAILTGVLLAVAGLSLRHDSAPRTGVA</sequence>
<feature type="transmembrane region" description="Helical" evidence="1">
    <location>
        <begin position="104"/>
        <end position="124"/>
    </location>
</feature>
<keyword evidence="1" id="KW-0812">Transmembrane</keyword>
<reference evidence="2 3" key="1">
    <citation type="submission" date="2024-05" db="EMBL/GenBank/DDBJ databases">
        <title>Sinomonas sp. nov., isolated from a waste landfill.</title>
        <authorList>
            <person name="Zhao Y."/>
        </authorList>
    </citation>
    <scope>NUCLEOTIDE SEQUENCE [LARGE SCALE GENOMIC DNA]</scope>
    <source>
        <strain evidence="2 3">CCTCC AB2014300</strain>
    </source>
</reference>
<dbReference type="RefSeq" id="WP_345886010.1">
    <property type="nucleotide sequence ID" value="NZ_JBDFRB010000014.1"/>
</dbReference>
<protein>
    <recommendedName>
        <fullName evidence="4">DUF308 domain-containing protein</fullName>
    </recommendedName>
</protein>
<evidence type="ECO:0000256" key="1">
    <source>
        <dbReference type="SAM" id="Phobius"/>
    </source>
</evidence>
<feature type="transmembrane region" description="Helical" evidence="1">
    <location>
        <begin position="160"/>
        <end position="181"/>
    </location>
</feature>
<feature type="transmembrane region" description="Helical" evidence="1">
    <location>
        <begin position="136"/>
        <end position="154"/>
    </location>
</feature>
<dbReference type="EMBL" id="JBDFRB010000014">
    <property type="protein sequence ID" value="MEN2745563.1"/>
    <property type="molecule type" value="Genomic_DNA"/>
</dbReference>
<feature type="transmembrane region" description="Helical" evidence="1">
    <location>
        <begin position="12"/>
        <end position="34"/>
    </location>
</feature>
<keyword evidence="1" id="KW-0472">Membrane</keyword>
<evidence type="ECO:0000313" key="3">
    <source>
        <dbReference type="Proteomes" id="UP001422074"/>
    </source>
</evidence>
<organism evidence="2 3">
    <name type="scientific">Sinomonas halotolerans</name>
    <dbReference type="NCBI Taxonomy" id="1644133"/>
    <lineage>
        <taxon>Bacteria</taxon>
        <taxon>Bacillati</taxon>
        <taxon>Actinomycetota</taxon>
        <taxon>Actinomycetes</taxon>
        <taxon>Micrococcales</taxon>
        <taxon>Micrococcaceae</taxon>
        <taxon>Sinomonas</taxon>
    </lineage>
</organism>
<dbReference type="Proteomes" id="UP001422074">
    <property type="component" value="Unassembled WGS sequence"/>
</dbReference>
<feature type="transmembrane region" description="Helical" evidence="1">
    <location>
        <begin position="79"/>
        <end position="98"/>
    </location>
</feature>
<keyword evidence="1" id="KW-1133">Transmembrane helix</keyword>
<comment type="caution">
    <text evidence="2">The sequence shown here is derived from an EMBL/GenBank/DDBJ whole genome shotgun (WGS) entry which is preliminary data.</text>
</comment>
<accession>A0ABU9X276</accession>
<feature type="transmembrane region" description="Helical" evidence="1">
    <location>
        <begin position="40"/>
        <end position="58"/>
    </location>
</feature>
<keyword evidence="3" id="KW-1185">Reference proteome</keyword>
<name>A0ABU9X276_9MICC</name>